<protein>
    <submittedName>
        <fullName evidence="4">RHTO0S11e06722g1_1</fullName>
    </submittedName>
</protein>
<evidence type="ECO:0000256" key="2">
    <source>
        <dbReference type="SAM" id="SignalP"/>
    </source>
</evidence>
<evidence type="ECO:0000256" key="1">
    <source>
        <dbReference type="SAM" id="MobiDB-lite"/>
    </source>
</evidence>
<accession>A0A061BG66</accession>
<dbReference type="EMBL" id="LK052946">
    <property type="protein sequence ID" value="CDR45962.1"/>
    <property type="molecule type" value="Genomic_DNA"/>
</dbReference>
<keyword evidence="2" id="KW-0732">Signal</keyword>
<gene>
    <name evidence="4" type="ORF">RHTO0S_11e06722g</name>
</gene>
<dbReference type="Pfam" id="PF00188">
    <property type="entry name" value="CAP"/>
    <property type="match status" value="1"/>
</dbReference>
<dbReference type="InterPro" id="IPR001283">
    <property type="entry name" value="CRISP-related"/>
</dbReference>
<dbReference type="AlphaFoldDB" id="A0A061BG66"/>
<dbReference type="Gene3D" id="3.40.33.10">
    <property type="entry name" value="CAP"/>
    <property type="match status" value="1"/>
</dbReference>
<feature type="region of interest" description="Disordered" evidence="1">
    <location>
        <begin position="58"/>
        <end position="154"/>
    </location>
</feature>
<feature type="signal peptide" evidence="2">
    <location>
        <begin position="1"/>
        <end position="20"/>
    </location>
</feature>
<dbReference type="InterPro" id="IPR014044">
    <property type="entry name" value="CAP_dom"/>
</dbReference>
<dbReference type="PANTHER" id="PTHR10334">
    <property type="entry name" value="CYSTEINE-RICH SECRETORY PROTEIN-RELATED"/>
    <property type="match status" value="1"/>
</dbReference>
<evidence type="ECO:0000313" key="4">
    <source>
        <dbReference type="EMBL" id="CDR45962.1"/>
    </source>
</evidence>
<dbReference type="SUPFAM" id="SSF55797">
    <property type="entry name" value="PR-1-like"/>
    <property type="match status" value="1"/>
</dbReference>
<feature type="compositionally biased region" description="Low complexity" evidence="1">
    <location>
        <begin position="80"/>
        <end position="154"/>
    </location>
</feature>
<dbReference type="InterPro" id="IPR035940">
    <property type="entry name" value="CAP_sf"/>
</dbReference>
<evidence type="ECO:0000259" key="3">
    <source>
        <dbReference type="SMART" id="SM00198"/>
    </source>
</evidence>
<feature type="chain" id="PRO_5030001858" evidence="2">
    <location>
        <begin position="21"/>
        <end position="302"/>
    </location>
</feature>
<sequence>MKTLTLSSATLLLYALGTSAAPAPIEHDKRATTSAPISRVLFKDRSITRVLWKDRTATSAGPTFYPAPVSNPKSSAATLSRPVTTTSSRAATTTTMSRPPTSSATTTSRPATTTSRAATTTTRAPTTSAAGSPLVTVSSSSRTTTTTSAAPTSTAGADIRTAVLDEHNRFRALHGAAPLTWSQTQADAAASWASHCVFQHSQGAVGPYGENLAANAGEGTGVAAALAGIQLWEDEAPNYDPANPTYSHFTQMVWKSATKLGCALQVCAPGSIFDAQYGNSEFLVCEYDTGNVIGQFAQNVQP</sequence>
<name>A0A061BG66_RHOTO</name>
<dbReference type="SMART" id="SM00198">
    <property type="entry name" value="SCP"/>
    <property type="match status" value="1"/>
</dbReference>
<proteinExistence type="predicted"/>
<reference evidence="4" key="1">
    <citation type="journal article" date="2014" name="Genome Announc.">
        <title>Draft genome sequence of Rhodosporidium toruloides CECT1137, an oleaginous yeast of biotechnological interest.</title>
        <authorList>
            <person name="Morin N."/>
            <person name="Calcas X."/>
            <person name="Devillers H."/>
            <person name="Durrens P."/>
            <person name="Sherman D.J."/>
            <person name="Nicaud J.-M."/>
            <person name="Neuveglise C."/>
        </authorList>
    </citation>
    <scope>NUCLEOTIDE SEQUENCE</scope>
    <source>
        <strain evidence="4">CECT1137</strain>
    </source>
</reference>
<dbReference type="PRINTS" id="PR00837">
    <property type="entry name" value="V5TPXLIKE"/>
</dbReference>
<feature type="domain" description="SCP" evidence="3">
    <location>
        <begin position="158"/>
        <end position="294"/>
    </location>
</feature>
<organism evidence="4">
    <name type="scientific">Rhodotorula toruloides</name>
    <name type="common">Yeast</name>
    <name type="synonym">Rhodosporidium toruloides</name>
    <dbReference type="NCBI Taxonomy" id="5286"/>
    <lineage>
        <taxon>Eukaryota</taxon>
        <taxon>Fungi</taxon>
        <taxon>Dikarya</taxon>
        <taxon>Basidiomycota</taxon>
        <taxon>Pucciniomycotina</taxon>
        <taxon>Microbotryomycetes</taxon>
        <taxon>Sporidiobolales</taxon>
        <taxon>Sporidiobolaceae</taxon>
        <taxon>Rhodotorula</taxon>
    </lineage>
</organism>
<dbReference type="OrthoDB" id="337038at2759"/>